<evidence type="ECO:0000256" key="1">
    <source>
        <dbReference type="SAM" id="Phobius"/>
    </source>
</evidence>
<dbReference type="STRING" id="551996.SAMN05192573_10743"/>
<gene>
    <name evidence="2" type="ORF">SAMN05192573_10743</name>
</gene>
<protein>
    <submittedName>
        <fullName evidence="2">Uncharacterized protein</fullName>
    </submittedName>
</protein>
<keyword evidence="1" id="KW-0812">Transmembrane</keyword>
<keyword evidence="1" id="KW-0472">Membrane</keyword>
<evidence type="ECO:0000313" key="3">
    <source>
        <dbReference type="Proteomes" id="UP000199705"/>
    </source>
</evidence>
<dbReference type="EMBL" id="FNCG01000007">
    <property type="protein sequence ID" value="SDH13918.1"/>
    <property type="molecule type" value="Genomic_DNA"/>
</dbReference>
<keyword evidence="1" id="KW-1133">Transmembrane helix</keyword>
<name>A0A1G7ZZ10_9SPHI</name>
<keyword evidence="3" id="KW-1185">Reference proteome</keyword>
<dbReference type="Proteomes" id="UP000199705">
    <property type="component" value="Unassembled WGS sequence"/>
</dbReference>
<feature type="transmembrane region" description="Helical" evidence="1">
    <location>
        <begin position="14"/>
        <end position="34"/>
    </location>
</feature>
<sequence>MDLVIKQRVEMKKALITIVAAVLISNLPIFNFFLQENYEYQNFDSSFTYSEESGKGNSFKSCLINYGAFLCKHPEKDQGDNRLYRSFTIKPWRFWEWAQMLFSERYRLPYKEKTNK</sequence>
<organism evidence="2 3">
    <name type="scientific">Mucilaginibacter gossypii</name>
    <dbReference type="NCBI Taxonomy" id="551996"/>
    <lineage>
        <taxon>Bacteria</taxon>
        <taxon>Pseudomonadati</taxon>
        <taxon>Bacteroidota</taxon>
        <taxon>Sphingobacteriia</taxon>
        <taxon>Sphingobacteriales</taxon>
        <taxon>Sphingobacteriaceae</taxon>
        <taxon>Mucilaginibacter</taxon>
    </lineage>
</organism>
<dbReference type="AlphaFoldDB" id="A0A1G7ZZ10"/>
<reference evidence="3" key="1">
    <citation type="submission" date="2016-10" db="EMBL/GenBank/DDBJ databases">
        <authorList>
            <person name="Varghese N."/>
            <person name="Submissions S."/>
        </authorList>
    </citation>
    <scope>NUCLEOTIDE SEQUENCE [LARGE SCALE GENOMIC DNA]</scope>
    <source>
        <strain evidence="3">Gh-67</strain>
    </source>
</reference>
<evidence type="ECO:0000313" key="2">
    <source>
        <dbReference type="EMBL" id="SDH13918.1"/>
    </source>
</evidence>
<proteinExistence type="predicted"/>
<accession>A0A1G7ZZ10</accession>